<dbReference type="Gene3D" id="3.10.105.10">
    <property type="entry name" value="Dipeptide-binding Protein, Domain 3"/>
    <property type="match status" value="1"/>
</dbReference>
<dbReference type="AlphaFoldDB" id="A0A517TZU3"/>
<dbReference type="SUPFAM" id="SSF53850">
    <property type="entry name" value="Periplasmic binding protein-like II"/>
    <property type="match status" value="1"/>
</dbReference>
<dbReference type="InterPro" id="IPR000914">
    <property type="entry name" value="SBP_5_dom"/>
</dbReference>
<evidence type="ECO:0000256" key="2">
    <source>
        <dbReference type="SAM" id="SignalP"/>
    </source>
</evidence>
<evidence type="ECO:0000259" key="3">
    <source>
        <dbReference type="Pfam" id="PF00496"/>
    </source>
</evidence>
<proteinExistence type="predicted"/>
<dbReference type="Pfam" id="PF00496">
    <property type="entry name" value="SBP_bac_5"/>
    <property type="match status" value="1"/>
</dbReference>
<feature type="compositionally biased region" description="Basic and acidic residues" evidence="1">
    <location>
        <begin position="633"/>
        <end position="646"/>
    </location>
</feature>
<dbReference type="KEGG" id="llh:I41_30920"/>
<dbReference type="PANTHER" id="PTHR30290">
    <property type="entry name" value="PERIPLASMIC BINDING COMPONENT OF ABC TRANSPORTER"/>
    <property type="match status" value="1"/>
</dbReference>
<feature type="region of interest" description="Disordered" evidence="1">
    <location>
        <begin position="633"/>
        <end position="683"/>
    </location>
</feature>
<evidence type="ECO:0000256" key="1">
    <source>
        <dbReference type="SAM" id="MobiDB-lite"/>
    </source>
</evidence>
<organism evidence="4 5">
    <name type="scientific">Lacipirellula limnantheis</name>
    <dbReference type="NCBI Taxonomy" id="2528024"/>
    <lineage>
        <taxon>Bacteria</taxon>
        <taxon>Pseudomonadati</taxon>
        <taxon>Planctomycetota</taxon>
        <taxon>Planctomycetia</taxon>
        <taxon>Pirellulales</taxon>
        <taxon>Lacipirellulaceae</taxon>
        <taxon>Lacipirellula</taxon>
    </lineage>
</organism>
<dbReference type="PANTHER" id="PTHR30290:SF83">
    <property type="entry name" value="ABC TRANSPORTER SUBSTRATE-BINDING PROTEIN"/>
    <property type="match status" value="1"/>
</dbReference>
<feature type="compositionally biased region" description="Low complexity" evidence="1">
    <location>
        <begin position="664"/>
        <end position="676"/>
    </location>
</feature>
<dbReference type="GO" id="GO:0015833">
    <property type="term" value="P:peptide transport"/>
    <property type="evidence" value="ECO:0007669"/>
    <property type="project" value="TreeGrafter"/>
</dbReference>
<dbReference type="InterPro" id="IPR039424">
    <property type="entry name" value="SBP_5"/>
</dbReference>
<feature type="chain" id="PRO_5022104182" evidence="2">
    <location>
        <begin position="32"/>
        <end position="832"/>
    </location>
</feature>
<protein>
    <submittedName>
        <fullName evidence="4">Bacterial extracellular solute-binding protein, family 5 Middle</fullName>
    </submittedName>
</protein>
<feature type="domain" description="Solute-binding protein family 5" evidence="3">
    <location>
        <begin position="494"/>
        <end position="610"/>
    </location>
</feature>
<name>A0A517TZU3_9BACT</name>
<gene>
    <name evidence="4" type="ORF">I41_30920</name>
</gene>
<feature type="signal peptide" evidence="2">
    <location>
        <begin position="1"/>
        <end position="31"/>
    </location>
</feature>
<dbReference type="Proteomes" id="UP000317909">
    <property type="component" value="Chromosome"/>
</dbReference>
<evidence type="ECO:0000313" key="5">
    <source>
        <dbReference type="Proteomes" id="UP000317909"/>
    </source>
</evidence>
<keyword evidence="5" id="KW-1185">Reference proteome</keyword>
<sequence precursor="true">MRTFPEFAIRVSIICMLWACAPRWSAPHAWAQESSTPAGGAAAASAPAAASGSATDEAVEIAVPLLERSPFDRITLDAANQNAVIETVVLDLPNRQLPNPLPTTGSLDIRRLRHPSIPYTVQWAAITKVEFFEQMLLAEAERLTAEGKFGDAFEYLAFLTANYPQLPGLEQALQTHLWREASASYAAKKHAEAWPALVALYERNANYPRLVNAVQAVSDDLIARRLQDRDYAAARTLVEALSRSFPKLNLANVARWQGQFQSDAEAQLARARKAFAAKDYGEARDAIAFARSIMPDIPGGVELWKEIQATAPEIRVGVTQPAPPGVMSQTPTWAAARVSDLVNPRLVEMVDFGAEGGVYASRWSDLKASDDGLRTAITLKPLAVERGLRASTLALRLVEMASLQGDRAQADFAALTAGVQLTKGRGVEIVWRRPHVRPEAFLQIPLRWLATASEAPGLWFDPQPAKRDGIEHPFERSSPPSAAAGEPRLVVEMQYPDDESMLDALMRNDVDAIDRVPPWQLASVENAATVSVVPYRLPTVHVLIPNPANPLLEVREFRRALNYGIDAESIVRDIILGGETRAGFRTLSGPFPAGVTLNDPGGYAYNPEVAPRPYEPRLAALLAGVARTTLAKREEEKKKAEAEAKAKAAAATEPPTTEGDAAKKPAASSDAPAAETPAPPPAPLILAHAADPVARLSCQTIKLQLDLIGIPIKLAEFKGSAPPAELKYDLLYAELAVWEPVYDARRLLGATGVAGRASAMMAAALDQLDRAENWNQARDQLREIHRIAHYDLPLIPLWQTVNHFAHRKSLSGVGASPVTLYQNLANWRKSIE</sequence>
<dbReference type="Gene3D" id="3.40.190.10">
    <property type="entry name" value="Periplasmic binding protein-like II"/>
    <property type="match status" value="1"/>
</dbReference>
<dbReference type="GO" id="GO:1904680">
    <property type="term" value="F:peptide transmembrane transporter activity"/>
    <property type="evidence" value="ECO:0007669"/>
    <property type="project" value="TreeGrafter"/>
</dbReference>
<dbReference type="RefSeq" id="WP_168206923.1">
    <property type="nucleotide sequence ID" value="NZ_CP036339.1"/>
</dbReference>
<dbReference type="EMBL" id="CP036339">
    <property type="protein sequence ID" value="QDT73900.1"/>
    <property type="molecule type" value="Genomic_DNA"/>
</dbReference>
<evidence type="ECO:0000313" key="4">
    <source>
        <dbReference type="EMBL" id="QDT73900.1"/>
    </source>
</evidence>
<accession>A0A517TZU3</accession>
<keyword evidence="2" id="KW-0732">Signal</keyword>
<reference evidence="4 5" key="1">
    <citation type="submission" date="2019-02" db="EMBL/GenBank/DDBJ databases">
        <title>Deep-cultivation of Planctomycetes and their phenomic and genomic characterization uncovers novel biology.</title>
        <authorList>
            <person name="Wiegand S."/>
            <person name="Jogler M."/>
            <person name="Boedeker C."/>
            <person name="Pinto D."/>
            <person name="Vollmers J."/>
            <person name="Rivas-Marin E."/>
            <person name="Kohn T."/>
            <person name="Peeters S.H."/>
            <person name="Heuer A."/>
            <person name="Rast P."/>
            <person name="Oberbeckmann S."/>
            <person name="Bunk B."/>
            <person name="Jeske O."/>
            <person name="Meyerdierks A."/>
            <person name="Storesund J.E."/>
            <person name="Kallscheuer N."/>
            <person name="Luecker S."/>
            <person name="Lage O.M."/>
            <person name="Pohl T."/>
            <person name="Merkel B.J."/>
            <person name="Hornburger P."/>
            <person name="Mueller R.-W."/>
            <person name="Bruemmer F."/>
            <person name="Labrenz M."/>
            <person name="Spormann A.M."/>
            <person name="Op den Camp H."/>
            <person name="Overmann J."/>
            <person name="Amann R."/>
            <person name="Jetten M.S.M."/>
            <person name="Mascher T."/>
            <person name="Medema M.H."/>
            <person name="Devos D.P."/>
            <person name="Kaster A.-K."/>
            <person name="Ovreas L."/>
            <person name="Rohde M."/>
            <person name="Galperin M.Y."/>
            <person name="Jogler C."/>
        </authorList>
    </citation>
    <scope>NUCLEOTIDE SEQUENCE [LARGE SCALE GENOMIC DNA]</scope>
    <source>
        <strain evidence="4 5">I41</strain>
    </source>
</reference>